<keyword evidence="2" id="KW-1185">Reference proteome</keyword>
<evidence type="ECO:0008006" key="3">
    <source>
        <dbReference type="Google" id="ProtNLM"/>
    </source>
</evidence>
<dbReference type="EMBL" id="CAEY01000695">
    <property type="status" value="NOT_ANNOTATED_CDS"/>
    <property type="molecule type" value="Genomic_DNA"/>
</dbReference>
<sequence length="62" mass="7188">MALLALPVHPIIWFENARAKWRKSEASKSQSDCDYELRGSLSHLLKETFERQTNVTRNVTLT</sequence>
<accession>T1KXH2</accession>
<protein>
    <recommendedName>
        <fullName evidence="3">Homeobox domain-containing protein</fullName>
    </recommendedName>
</protein>
<organism evidence="1 2">
    <name type="scientific">Tetranychus urticae</name>
    <name type="common">Two-spotted spider mite</name>
    <dbReference type="NCBI Taxonomy" id="32264"/>
    <lineage>
        <taxon>Eukaryota</taxon>
        <taxon>Metazoa</taxon>
        <taxon>Ecdysozoa</taxon>
        <taxon>Arthropoda</taxon>
        <taxon>Chelicerata</taxon>
        <taxon>Arachnida</taxon>
        <taxon>Acari</taxon>
        <taxon>Acariformes</taxon>
        <taxon>Trombidiformes</taxon>
        <taxon>Prostigmata</taxon>
        <taxon>Eleutherengona</taxon>
        <taxon>Raphignathae</taxon>
        <taxon>Tetranychoidea</taxon>
        <taxon>Tetranychidae</taxon>
        <taxon>Tetranychus</taxon>
    </lineage>
</organism>
<dbReference type="EnsemblMetazoa" id="tetur26g00160.1">
    <property type="protein sequence ID" value="tetur26g00160.1"/>
    <property type="gene ID" value="tetur26g00160"/>
</dbReference>
<proteinExistence type="predicted"/>
<reference evidence="2" key="1">
    <citation type="submission" date="2011-08" db="EMBL/GenBank/DDBJ databases">
        <authorList>
            <person name="Rombauts S."/>
        </authorList>
    </citation>
    <scope>NUCLEOTIDE SEQUENCE</scope>
    <source>
        <strain evidence="2">London</strain>
    </source>
</reference>
<evidence type="ECO:0000313" key="1">
    <source>
        <dbReference type="EnsemblMetazoa" id="tetur26g00160.1"/>
    </source>
</evidence>
<reference evidence="1" key="2">
    <citation type="submission" date="2015-06" db="UniProtKB">
        <authorList>
            <consortium name="EnsemblMetazoa"/>
        </authorList>
    </citation>
    <scope>IDENTIFICATION</scope>
</reference>
<dbReference type="Proteomes" id="UP000015104">
    <property type="component" value="Unassembled WGS sequence"/>
</dbReference>
<dbReference type="AlphaFoldDB" id="T1KXH2"/>
<dbReference type="HOGENOM" id="CLU_2906971_0_0_1"/>
<name>T1KXH2_TETUR</name>
<evidence type="ECO:0000313" key="2">
    <source>
        <dbReference type="Proteomes" id="UP000015104"/>
    </source>
</evidence>